<dbReference type="AlphaFoldDB" id="A0A2N6UDV5"/>
<keyword evidence="8" id="KW-1185">Reference proteome</keyword>
<dbReference type="RefSeq" id="WP_102199186.1">
    <property type="nucleotide sequence ID" value="NZ_PNHQ01000010.1"/>
</dbReference>
<dbReference type="InterPro" id="IPR010343">
    <property type="entry name" value="ArAE_1"/>
</dbReference>
<dbReference type="EMBL" id="PNHQ01000010">
    <property type="protein sequence ID" value="PMC79715.1"/>
    <property type="molecule type" value="Genomic_DNA"/>
</dbReference>
<evidence type="ECO:0000256" key="1">
    <source>
        <dbReference type="ARBA" id="ARBA00004651"/>
    </source>
</evidence>
<keyword evidence="2" id="KW-1003">Cell membrane</keyword>
<keyword evidence="4 6" id="KW-1133">Transmembrane helix</keyword>
<proteinExistence type="predicted"/>
<sequence length="181" mass="20058">MKEKFHIGMRTLKTAFSVFSAVLISAFIPIDPQIAALSAVFSQRADINTSLSFGLHRTLSIVCGAFASIIFIFLSHLLPKHFLITALLAGLGIMITIKTNLLLNNPQGVIGGSATFLVIVFNIPAENQYIYALLRILDTFLGAIISVSIEYLFPRHRVIPWVKAYNRHVPEFLQISITDNT</sequence>
<name>A0A2N6UDV5_9LACT</name>
<reference evidence="7 8" key="1">
    <citation type="submission" date="2017-09" db="EMBL/GenBank/DDBJ databases">
        <title>Bacterial strain isolated from the female urinary microbiota.</title>
        <authorList>
            <person name="Thomas-White K."/>
            <person name="Kumar N."/>
            <person name="Forster S."/>
            <person name="Putonti C."/>
            <person name="Lawley T."/>
            <person name="Wolfe A.J."/>
        </authorList>
    </citation>
    <scope>NUCLEOTIDE SEQUENCE [LARGE SCALE GENOMIC DNA]</scope>
    <source>
        <strain evidence="7 8">UMB0240</strain>
    </source>
</reference>
<feature type="transmembrane region" description="Helical" evidence="6">
    <location>
        <begin position="58"/>
        <end position="75"/>
    </location>
</feature>
<feature type="transmembrane region" description="Helical" evidence="6">
    <location>
        <begin position="82"/>
        <end position="103"/>
    </location>
</feature>
<organism evidence="7 8">
    <name type="scientific">Aerococcus viridans</name>
    <dbReference type="NCBI Taxonomy" id="1377"/>
    <lineage>
        <taxon>Bacteria</taxon>
        <taxon>Bacillati</taxon>
        <taxon>Bacillota</taxon>
        <taxon>Bacilli</taxon>
        <taxon>Lactobacillales</taxon>
        <taxon>Aerococcaceae</taxon>
        <taxon>Aerococcus</taxon>
    </lineage>
</organism>
<evidence type="ECO:0000313" key="7">
    <source>
        <dbReference type="EMBL" id="PMC79715.1"/>
    </source>
</evidence>
<evidence type="ECO:0000256" key="5">
    <source>
        <dbReference type="ARBA" id="ARBA00023136"/>
    </source>
</evidence>
<comment type="caution">
    <text evidence="7">The sequence shown here is derived from an EMBL/GenBank/DDBJ whole genome shotgun (WGS) entry which is preliminary data.</text>
</comment>
<keyword evidence="3 6" id="KW-0812">Transmembrane</keyword>
<dbReference type="GO" id="GO:0005886">
    <property type="term" value="C:plasma membrane"/>
    <property type="evidence" value="ECO:0007669"/>
    <property type="project" value="UniProtKB-SubCell"/>
</dbReference>
<feature type="transmembrane region" description="Helical" evidence="6">
    <location>
        <begin position="109"/>
        <end position="125"/>
    </location>
</feature>
<evidence type="ECO:0000256" key="4">
    <source>
        <dbReference type="ARBA" id="ARBA00022989"/>
    </source>
</evidence>
<keyword evidence="5 6" id="KW-0472">Membrane</keyword>
<gene>
    <name evidence="7" type="ORF">CJ191_05215</name>
</gene>
<dbReference type="Proteomes" id="UP000235701">
    <property type="component" value="Unassembled WGS sequence"/>
</dbReference>
<evidence type="ECO:0008006" key="9">
    <source>
        <dbReference type="Google" id="ProtNLM"/>
    </source>
</evidence>
<dbReference type="Pfam" id="PF06081">
    <property type="entry name" value="ArAE_1"/>
    <property type="match status" value="1"/>
</dbReference>
<dbReference type="OrthoDB" id="1653617at2"/>
<protein>
    <recommendedName>
        <fullName evidence="9">FUSC family protein</fullName>
    </recommendedName>
</protein>
<comment type="subcellular location">
    <subcellularLocation>
        <location evidence="1">Cell membrane</location>
        <topology evidence="1">Multi-pass membrane protein</topology>
    </subcellularLocation>
</comment>
<feature type="transmembrane region" description="Helical" evidence="6">
    <location>
        <begin position="132"/>
        <end position="153"/>
    </location>
</feature>
<evidence type="ECO:0000313" key="8">
    <source>
        <dbReference type="Proteomes" id="UP000235701"/>
    </source>
</evidence>
<evidence type="ECO:0000256" key="2">
    <source>
        <dbReference type="ARBA" id="ARBA00022475"/>
    </source>
</evidence>
<accession>A0A2N6UDV5</accession>
<evidence type="ECO:0000256" key="6">
    <source>
        <dbReference type="SAM" id="Phobius"/>
    </source>
</evidence>
<evidence type="ECO:0000256" key="3">
    <source>
        <dbReference type="ARBA" id="ARBA00022692"/>
    </source>
</evidence>